<evidence type="ECO:0000313" key="1">
    <source>
        <dbReference type="Proteomes" id="UP000694864"/>
    </source>
</evidence>
<dbReference type="SUPFAM" id="SSF56219">
    <property type="entry name" value="DNase I-like"/>
    <property type="match status" value="1"/>
</dbReference>
<sequence>MRDFQDVVRHCSLTDLGQHGPLYTWCNKRDEGLICKKLDRVLINEHWGDCFPHSYSVFEAGGCSDHARGRIVLEAVATGGRRPFKFVNAMAKLPQFHEVIANNWHGTVPLFPSTSAMHRLSKKLKDLKSSLRSLGKEKFGDLSKRTREAHETLCQKQIATLASPTPQAVEEETNAYSLWSHLAELEEDYLKQKAKLHWLTVGDMNNVYFHKMVSIRKMQNSIRELCGPNGEILRTSAELKGEAERFFKDFLNQQPTDFVGLSVEELQNLLPFRCQEEDRVMLTKPTTADEIQQIVFVMPSYKSQGPDGYTSEFFEASWSIIGSDVIAAV</sequence>
<protein>
    <submittedName>
        <fullName evidence="2">Uncharacterized protein LOC109128404</fullName>
    </submittedName>
</protein>
<reference evidence="1" key="1">
    <citation type="journal article" date="2014" name="Nat. Commun.">
        <title>The emerging biofuel crop Camelina sativa retains a highly undifferentiated hexaploid genome structure.</title>
        <authorList>
            <person name="Kagale S."/>
            <person name="Koh C."/>
            <person name="Nixon J."/>
            <person name="Bollina V."/>
            <person name="Clarke W.E."/>
            <person name="Tuteja R."/>
            <person name="Spillane C."/>
            <person name="Robinson S.J."/>
            <person name="Links M.G."/>
            <person name="Clarke C."/>
            <person name="Higgins E.E."/>
            <person name="Huebert T."/>
            <person name="Sharpe A.G."/>
            <person name="Parkin I.A."/>
        </authorList>
    </citation>
    <scope>NUCLEOTIDE SEQUENCE [LARGE SCALE GENOMIC DNA]</scope>
    <source>
        <strain evidence="1">cv. DH55</strain>
    </source>
</reference>
<dbReference type="PANTHER" id="PTHR33710:SF79">
    <property type="entry name" value="OS06G0205337 PROTEIN"/>
    <property type="match status" value="1"/>
</dbReference>
<organism evidence="1 2">
    <name type="scientific">Camelina sativa</name>
    <name type="common">False flax</name>
    <name type="synonym">Myagrum sativum</name>
    <dbReference type="NCBI Taxonomy" id="90675"/>
    <lineage>
        <taxon>Eukaryota</taxon>
        <taxon>Viridiplantae</taxon>
        <taxon>Streptophyta</taxon>
        <taxon>Embryophyta</taxon>
        <taxon>Tracheophyta</taxon>
        <taxon>Spermatophyta</taxon>
        <taxon>Magnoliopsida</taxon>
        <taxon>eudicotyledons</taxon>
        <taxon>Gunneridae</taxon>
        <taxon>Pentapetalae</taxon>
        <taxon>rosids</taxon>
        <taxon>malvids</taxon>
        <taxon>Brassicales</taxon>
        <taxon>Brassicaceae</taxon>
        <taxon>Camelineae</taxon>
        <taxon>Camelina</taxon>
    </lineage>
</organism>
<name>A0ABM1QTS8_CAMSA</name>
<keyword evidence="1" id="KW-1185">Reference proteome</keyword>
<dbReference type="InterPro" id="IPR036691">
    <property type="entry name" value="Endo/exonu/phosph_ase_sf"/>
</dbReference>
<dbReference type="GeneID" id="109128404"/>
<dbReference type="RefSeq" id="XP_019090166.1">
    <property type="nucleotide sequence ID" value="XM_019234621.1"/>
</dbReference>
<accession>A0ABM1QTS8</accession>
<dbReference type="PANTHER" id="PTHR33710">
    <property type="entry name" value="BNAC02G09200D PROTEIN"/>
    <property type="match status" value="1"/>
</dbReference>
<dbReference type="Proteomes" id="UP000694864">
    <property type="component" value="Chromosome 13"/>
</dbReference>
<proteinExistence type="predicted"/>
<reference evidence="2" key="2">
    <citation type="submission" date="2025-08" db="UniProtKB">
        <authorList>
            <consortium name="RefSeq"/>
        </authorList>
    </citation>
    <scope>IDENTIFICATION</scope>
    <source>
        <tissue evidence="2">Leaf</tissue>
    </source>
</reference>
<gene>
    <name evidence="2" type="primary">LOC109128404</name>
</gene>
<evidence type="ECO:0000313" key="2">
    <source>
        <dbReference type="RefSeq" id="XP_019090166.1"/>
    </source>
</evidence>